<dbReference type="EMBL" id="JBHSMI010000029">
    <property type="protein sequence ID" value="MFC5405520.1"/>
    <property type="molecule type" value="Genomic_DNA"/>
</dbReference>
<proteinExistence type="predicted"/>
<feature type="region of interest" description="Disordered" evidence="1">
    <location>
        <begin position="35"/>
        <end position="58"/>
    </location>
</feature>
<dbReference type="Proteomes" id="UP001596113">
    <property type="component" value="Unassembled WGS sequence"/>
</dbReference>
<dbReference type="RefSeq" id="WP_378136824.1">
    <property type="nucleotide sequence ID" value="NZ_JBHSMI010000029.1"/>
</dbReference>
<keyword evidence="3" id="KW-1185">Reference proteome</keyword>
<accession>A0ABW0HWB2</accession>
<evidence type="ECO:0000256" key="1">
    <source>
        <dbReference type="SAM" id="MobiDB-lite"/>
    </source>
</evidence>
<name>A0ABW0HWB2_9BACL</name>
<protein>
    <submittedName>
        <fullName evidence="2">Uncharacterized protein</fullName>
    </submittedName>
</protein>
<sequence>MQNKFQFVVKELNQPSDKAVRQFHQHVFDWISRTTESGQQYDNSPQGIEHSTQTTDES</sequence>
<gene>
    <name evidence="2" type="ORF">ACFPOF_22485</name>
</gene>
<organism evidence="2 3">
    <name type="scientific">Cohnella soli</name>
    <dbReference type="NCBI Taxonomy" id="425005"/>
    <lineage>
        <taxon>Bacteria</taxon>
        <taxon>Bacillati</taxon>
        <taxon>Bacillota</taxon>
        <taxon>Bacilli</taxon>
        <taxon>Bacillales</taxon>
        <taxon>Paenibacillaceae</taxon>
        <taxon>Cohnella</taxon>
    </lineage>
</organism>
<comment type="caution">
    <text evidence="2">The sequence shown here is derived from an EMBL/GenBank/DDBJ whole genome shotgun (WGS) entry which is preliminary data.</text>
</comment>
<evidence type="ECO:0000313" key="2">
    <source>
        <dbReference type="EMBL" id="MFC5405520.1"/>
    </source>
</evidence>
<reference evidence="3" key="1">
    <citation type="journal article" date="2019" name="Int. J. Syst. Evol. Microbiol.">
        <title>The Global Catalogue of Microorganisms (GCM) 10K type strain sequencing project: providing services to taxonomists for standard genome sequencing and annotation.</title>
        <authorList>
            <consortium name="The Broad Institute Genomics Platform"/>
            <consortium name="The Broad Institute Genome Sequencing Center for Infectious Disease"/>
            <person name="Wu L."/>
            <person name="Ma J."/>
        </authorList>
    </citation>
    <scope>NUCLEOTIDE SEQUENCE [LARGE SCALE GENOMIC DNA]</scope>
    <source>
        <strain evidence="3">CGMCC 1.18575</strain>
    </source>
</reference>
<evidence type="ECO:0000313" key="3">
    <source>
        <dbReference type="Proteomes" id="UP001596113"/>
    </source>
</evidence>